<sequence length="120" mass="13689">MNTLYYKMATVKNGNTRRFRIVHGIWYLLPICVFILPYTQPIDLDFVYQETLSSHPDYDFSPYMKFGGIANTHTISAALINLIGMGSAALAPCLGYRWRSQTLATLDRFRNSLSAQTIMQ</sequence>
<name>A0A1I7T1L2_9PELO</name>
<accession>A0A1I7T1L2</accession>
<dbReference type="InterPro" id="IPR019421">
    <property type="entry name" value="7TM_GPCR_serpentine_rcpt_Srd"/>
</dbReference>
<organism evidence="2 3">
    <name type="scientific">Caenorhabditis tropicalis</name>
    <dbReference type="NCBI Taxonomy" id="1561998"/>
    <lineage>
        <taxon>Eukaryota</taxon>
        <taxon>Metazoa</taxon>
        <taxon>Ecdysozoa</taxon>
        <taxon>Nematoda</taxon>
        <taxon>Chromadorea</taxon>
        <taxon>Rhabditida</taxon>
        <taxon>Rhabditina</taxon>
        <taxon>Rhabditomorpha</taxon>
        <taxon>Rhabditoidea</taxon>
        <taxon>Rhabditidae</taxon>
        <taxon>Peloderinae</taxon>
        <taxon>Caenorhabditis</taxon>
    </lineage>
</organism>
<evidence type="ECO:0000256" key="1">
    <source>
        <dbReference type="SAM" id="Phobius"/>
    </source>
</evidence>
<evidence type="ECO:0000313" key="3">
    <source>
        <dbReference type="WBParaSite" id="Csp11.Scaffold463.g1538.t1"/>
    </source>
</evidence>
<feature type="transmembrane region" description="Helical" evidence="1">
    <location>
        <begin position="21"/>
        <end position="39"/>
    </location>
</feature>
<reference evidence="3" key="1">
    <citation type="submission" date="2016-11" db="UniProtKB">
        <authorList>
            <consortium name="WormBaseParasite"/>
        </authorList>
    </citation>
    <scope>IDENTIFICATION</scope>
</reference>
<keyword evidence="1" id="KW-0472">Membrane</keyword>
<keyword evidence="1" id="KW-1133">Transmembrane helix</keyword>
<keyword evidence="1" id="KW-0812">Transmembrane</keyword>
<dbReference type="AlphaFoldDB" id="A0A1I7T1L2"/>
<proteinExistence type="predicted"/>
<dbReference type="WBParaSite" id="Csp11.Scaffold463.g1538.t1">
    <property type="protein sequence ID" value="Csp11.Scaffold463.g1538.t1"/>
    <property type="gene ID" value="Csp11.Scaffold463.g1538"/>
</dbReference>
<protein>
    <submittedName>
        <fullName evidence="3">7TM_GPCR_Srx domain-containing protein</fullName>
    </submittedName>
</protein>
<dbReference type="Proteomes" id="UP000095282">
    <property type="component" value="Unplaced"/>
</dbReference>
<evidence type="ECO:0000313" key="2">
    <source>
        <dbReference type="Proteomes" id="UP000095282"/>
    </source>
</evidence>
<feature type="transmembrane region" description="Helical" evidence="1">
    <location>
        <begin position="75"/>
        <end position="96"/>
    </location>
</feature>
<dbReference type="Pfam" id="PF10317">
    <property type="entry name" value="7TM_GPCR_Srd"/>
    <property type="match status" value="1"/>
</dbReference>
<keyword evidence="2" id="KW-1185">Reference proteome</keyword>
<dbReference type="eggNOG" id="ENOG502TFTM">
    <property type="taxonomic scope" value="Eukaryota"/>
</dbReference>